<feature type="domain" description="Histidine kinase" evidence="10">
    <location>
        <begin position="350"/>
        <end position="545"/>
    </location>
</feature>
<feature type="transmembrane region" description="Helical" evidence="9">
    <location>
        <begin position="64"/>
        <end position="89"/>
    </location>
</feature>
<dbReference type="InterPro" id="IPR003594">
    <property type="entry name" value="HATPase_dom"/>
</dbReference>
<dbReference type="CDD" id="cd00130">
    <property type="entry name" value="PAS"/>
    <property type="match status" value="1"/>
</dbReference>
<reference evidence="13" key="1">
    <citation type="submission" date="2008-01" db="EMBL/GenBank/DDBJ databases">
        <title>Complete sequence of chromosome of Caulobacter sp. K31.</title>
        <authorList>
            <consortium name="US DOE Joint Genome Institute"/>
            <person name="Copeland A."/>
            <person name="Lucas S."/>
            <person name="Lapidus A."/>
            <person name="Barry K."/>
            <person name="Glavina del Rio T."/>
            <person name="Dalin E."/>
            <person name="Tice H."/>
            <person name="Pitluck S."/>
            <person name="Bruce D."/>
            <person name="Goodwin L."/>
            <person name="Thompson L.S."/>
            <person name="Brettin T."/>
            <person name="Detter J.C."/>
            <person name="Han C."/>
            <person name="Schmutz J."/>
            <person name="Larimer F."/>
            <person name="Land M."/>
            <person name="Hauser L."/>
            <person name="Kyrpides N."/>
            <person name="Kim E."/>
            <person name="Stephens C."/>
            <person name="Richardson P."/>
        </authorList>
    </citation>
    <scope>NUCLEOTIDE SEQUENCE [LARGE SCALE GENOMIC DNA]</scope>
    <source>
        <strain evidence="13">K31</strain>
    </source>
</reference>
<dbReference type="Pfam" id="PF25487">
    <property type="entry name" value="ETR1_N"/>
    <property type="match status" value="1"/>
</dbReference>
<dbReference type="HOGENOM" id="CLU_000445_114_71_5"/>
<dbReference type="PROSITE" id="PS50109">
    <property type="entry name" value="HIS_KIN"/>
    <property type="match status" value="1"/>
</dbReference>
<dbReference type="AlphaFoldDB" id="B0SZC2"/>
<dbReference type="GO" id="GO:0004673">
    <property type="term" value="F:protein histidine kinase activity"/>
    <property type="evidence" value="ECO:0007669"/>
    <property type="project" value="UniProtKB-EC"/>
</dbReference>
<dbReference type="InterPro" id="IPR001610">
    <property type="entry name" value="PAC"/>
</dbReference>
<evidence type="ECO:0000256" key="1">
    <source>
        <dbReference type="ARBA" id="ARBA00000085"/>
    </source>
</evidence>
<dbReference type="InterPro" id="IPR000014">
    <property type="entry name" value="PAS"/>
</dbReference>
<accession>B0SZC2</accession>
<dbReference type="GO" id="GO:0005524">
    <property type="term" value="F:ATP binding"/>
    <property type="evidence" value="ECO:0007669"/>
    <property type="project" value="UniProtKB-KW"/>
</dbReference>
<dbReference type="Pfam" id="PF07568">
    <property type="entry name" value="HisKA_2"/>
    <property type="match status" value="1"/>
</dbReference>
<dbReference type="PROSITE" id="PS50112">
    <property type="entry name" value="PAS"/>
    <property type="match status" value="1"/>
</dbReference>
<evidence type="ECO:0000256" key="7">
    <source>
        <dbReference type="ARBA" id="ARBA00022840"/>
    </source>
</evidence>
<dbReference type="STRING" id="366602.Caul_4331"/>
<dbReference type="PROSITE" id="PS50113">
    <property type="entry name" value="PAC"/>
    <property type="match status" value="1"/>
</dbReference>
<protein>
    <recommendedName>
        <fullName evidence="2">histidine kinase</fullName>
        <ecNumber evidence="2">2.7.13.3</ecNumber>
    </recommendedName>
</protein>
<keyword evidence="5" id="KW-0547">Nucleotide-binding</keyword>
<keyword evidence="3" id="KW-0597">Phosphoprotein</keyword>
<dbReference type="InterPro" id="IPR035965">
    <property type="entry name" value="PAS-like_dom_sf"/>
</dbReference>
<feature type="transmembrane region" description="Helical" evidence="9">
    <location>
        <begin position="27"/>
        <end position="52"/>
    </location>
</feature>
<dbReference type="KEGG" id="cak:Caul_4331"/>
<dbReference type="EC" id="2.7.13.3" evidence="2"/>
<dbReference type="Gene3D" id="3.30.450.20">
    <property type="entry name" value="PAS domain"/>
    <property type="match status" value="1"/>
</dbReference>
<comment type="catalytic activity">
    <reaction evidence="1">
        <text>ATP + protein L-histidine = ADP + protein N-phospho-L-histidine.</text>
        <dbReference type="EC" id="2.7.13.3"/>
    </reaction>
</comment>
<dbReference type="InterPro" id="IPR000700">
    <property type="entry name" value="PAS-assoc_C"/>
</dbReference>
<evidence type="ECO:0000256" key="2">
    <source>
        <dbReference type="ARBA" id="ARBA00012438"/>
    </source>
</evidence>
<evidence type="ECO:0000256" key="9">
    <source>
        <dbReference type="SAM" id="Phobius"/>
    </source>
</evidence>
<dbReference type="SMART" id="SM00091">
    <property type="entry name" value="PAS"/>
    <property type="match status" value="1"/>
</dbReference>
<evidence type="ECO:0000259" key="12">
    <source>
        <dbReference type="PROSITE" id="PS50113"/>
    </source>
</evidence>
<organism evidence="13">
    <name type="scientific">Caulobacter sp. (strain K31)</name>
    <dbReference type="NCBI Taxonomy" id="366602"/>
    <lineage>
        <taxon>Bacteria</taxon>
        <taxon>Pseudomonadati</taxon>
        <taxon>Pseudomonadota</taxon>
        <taxon>Alphaproteobacteria</taxon>
        <taxon>Caulobacterales</taxon>
        <taxon>Caulobacteraceae</taxon>
        <taxon>Caulobacter</taxon>
    </lineage>
</organism>
<evidence type="ECO:0000256" key="6">
    <source>
        <dbReference type="ARBA" id="ARBA00022777"/>
    </source>
</evidence>
<dbReference type="InterPro" id="IPR036890">
    <property type="entry name" value="HATPase_C_sf"/>
</dbReference>
<dbReference type="InterPro" id="IPR058544">
    <property type="entry name" value="ETR1_N"/>
</dbReference>
<dbReference type="SMART" id="SM00086">
    <property type="entry name" value="PAC"/>
    <property type="match status" value="1"/>
</dbReference>
<keyword evidence="9" id="KW-0472">Membrane</keyword>
<evidence type="ECO:0000259" key="10">
    <source>
        <dbReference type="PROSITE" id="PS50109"/>
    </source>
</evidence>
<sequence>MSPVDWLLNPSGLTPHGFCLSWAPGLIALHVGSDVLIGLAYFSIPLAIAAFVKQRPDIRYGWVAYLFVGFILACGATHLMSIFTLWVPAYGVEGLIKLVTAILSIATAAILWPLMPKLLAVPSAAHLERLNAELADTVAAQGRTAALLRESEAQVRSSNLALERRVEERTAQLRATNVQLTEALAERALAERALARSEEAFRASFEAAAVGKAQSDPLSGRIIRANRAFAQMLGYEPEEIVGRLGWEFTWPEDRDAEMAEYNRVVADEIPAYVREKRYVRRNGEPFWGRVSASIVRNPETLEPVLTVAVIEDIDETYKAQSALRDATQELELLVEELTSTVSQRDLLLREVYHRVKNNLQIVDSLLVMQARKLSDPEAKQALLGLRGRIYALGLVHGQLMGSKDLRTFDITPFLRELSSNIVDGVAGNEVQLTVQGVPMDVGLDFAIPLGLLVTELVTNSLKHAFPAGVGTIDVGLGRTEEGDVMLTVADNGVGHDGSETPARGVRSTLGVTIIEGLVAQLKGTIMVRKDNGTRTEIRVAAPVLS</sequence>
<keyword evidence="4" id="KW-0808">Transferase</keyword>
<dbReference type="Pfam" id="PF13426">
    <property type="entry name" value="PAS_9"/>
    <property type="match status" value="1"/>
</dbReference>
<keyword evidence="9" id="KW-0812">Transmembrane</keyword>
<dbReference type="SUPFAM" id="SSF55785">
    <property type="entry name" value="PYP-like sensor domain (PAS domain)"/>
    <property type="match status" value="1"/>
</dbReference>
<keyword evidence="8" id="KW-0843">Virulence</keyword>
<keyword evidence="7" id="KW-0067">ATP-binding</keyword>
<dbReference type="InterPro" id="IPR011495">
    <property type="entry name" value="Sig_transdc_His_kin_sub2_dim/P"/>
</dbReference>
<dbReference type="NCBIfam" id="TIGR00229">
    <property type="entry name" value="sensory_box"/>
    <property type="match status" value="1"/>
</dbReference>
<dbReference type="InterPro" id="IPR005467">
    <property type="entry name" value="His_kinase_dom"/>
</dbReference>
<evidence type="ECO:0000256" key="3">
    <source>
        <dbReference type="ARBA" id="ARBA00022553"/>
    </source>
</evidence>
<dbReference type="PANTHER" id="PTHR41523:SF8">
    <property type="entry name" value="ETHYLENE RESPONSE SENSOR PROTEIN"/>
    <property type="match status" value="1"/>
</dbReference>
<dbReference type="eggNOG" id="COG2205">
    <property type="taxonomic scope" value="Bacteria"/>
</dbReference>
<feature type="domain" description="PAS" evidence="11">
    <location>
        <begin position="197"/>
        <end position="268"/>
    </location>
</feature>
<keyword evidence="6 13" id="KW-0418">Kinase</keyword>
<dbReference type="PANTHER" id="PTHR41523">
    <property type="entry name" value="TWO-COMPONENT SYSTEM SENSOR PROTEIN"/>
    <property type="match status" value="1"/>
</dbReference>
<dbReference type="SUPFAM" id="SSF55874">
    <property type="entry name" value="ATPase domain of HSP90 chaperone/DNA topoisomerase II/histidine kinase"/>
    <property type="match status" value="1"/>
</dbReference>
<evidence type="ECO:0000259" key="11">
    <source>
        <dbReference type="PROSITE" id="PS50112"/>
    </source>
</evidence>
<dbReference type="Gene3D" id="3.30.565.10">
    <property type="entry name" value="Histidine kinase-like ATPase, C-terminal domain"/>
    <property type="match status" value="1"/>
</dbReference>
<dbReference type="EMBL" id="CP000927">
    <property type="protein sequence ID" value="ABZ73451.1"/>
    <property type="molecule type" value="Genomic_DNA"/>
</dbReference>
<dbReference type="SMART" id="SM00387">
    <property type="entry name" value="HATPase_c"/>
    <property type="match status" value="1"/>
</dbReference>
<keyword evidence="9" id="KW-1133">Transmembrane helix</keyword>
<evidence type="ECO:0000256" key="5">
    <source>
        <dbReference type="ARBA" id="ARBA00022741"/>
    </source>
</evidence>
<feature type="domain" description="PAC" evidence="12">
    <location>
        <begin position="272"/>
        <end position="325"/>
    </location>
</feature>
<gene>
    <name evidence="13" type="ordered locus">Caul_4331</name>
</gene>
<dbReference type="Pfam" id="PF02518">
    <property type="entry name" value="HATPase_c"/>
    <property type="match status" value="1"/>
</dbReference>
<proteinExistence type="predicted"/>
<name>B0SZC2_CAUSK</name>
<evidence type="ECO:0000313" key="13">
    <source>
        <dbReference type="EMBL" id="ABZ73451.1"/>
    </source>
</evidence>
<evidence type="ECO:0000256" key="8">
    <source>
        <dbReference type="ARBA" id="ARBA00023026"/>
    </source>
</evidence>
<evidence type="ECO:0000256" key="4">
    <source>
        <dbReference type="ARBA" id="ARBA00022679"/>
    </source>
</evidence>
<dbReference type="OrthoDB" id="9767435at2"/>